<dbReference type="AlphaFoldDB" id="A0A251XCD8"/>
<name>A0A251XCD8_9GAMM</name>
<sequence>MAEITKHYPEFLWPVRVYYEDTDLAGVVYYANYLKYLERARTEWLRQLGFQQSLLKADHDVIFMVKRLEINYIKPARFDDHLLIGVQLIDCRRASLVLRQWVCRDIEILNEAQITLAAVNASTGRARAIPLSIVNILTS</sequence>
<accession>A0A251XCD8</accession>
<dbReference type="EMBL" id="MSLT01000006">
    <property type="protein sequence ID" value="OUD15575.1"/>
    <property type="molecule type" value="Genomic_DNA"/>
</dbReference>
<dbReference type="CDD" id="cd00586">
    <property type="entry name" value="4HBT"/>
    <property type="match status" value="1"/>
</dbReference>
<dbReference type="GO" id="GO:0047617">
    <property type="term" value="F:fatty acyl-CoA hydrolase activity"/>
    <property type="evidence" value="ECO:0007669"/>
    <property type="project" value="TreeGrafter"/>
</dbReference>
<dbReference type="SUPFAM" id="SSF54637">
    <property type="entry name" value="Thioesterase/thiol ester dehydrase-isomerase"/>
    <property type="match status" value="1"/>
</dbReference>
<evidence type="ECO:0000313" key="4">
    <source>
        <dbReference type="Proteomes" id="UP000194798"/>
    </source>
</evidence>
<dbReference type="InterPro" id="IPR006684">
    <property type="entry name" value="YbgC/YbaW"/>
</dbReference>
<dbReference type="Proteomes" id="UP000194798">
    <property type="component" value="Unassembled WGS sequence"/>
</dbReference>
<dbReference type="Pfam" id="PF13279">
    <property type="entry name" value="4HBT_2"/>
    <property type="match status" value="1"/>
</dbReference>
<dbReference type="OrthoDB" id="9808429at2"/>
<protein>
    <submittedName>
        <fullName evidence="3">Tol-pal system-associated acyl-CoA thioesterase</fullName>
    </submittedName>
</protein>
<comment type="caution">
    <text evidence="3">The sequence shown here is derived from an EMBL/GenBank/DDBJ whole genome shotgun (WGS) entry which is preliminary data.</text>
</comment>
<dbReference type="RefSeq" id="WP_086487172.1">
    <property type="nucleotide sequence ID" value="NZ_MSLT01000006.1"/>
</dbReference>
<keyword evidence="4" id="KW-1185">Reference proteome</keyword>
<evidence type="ECO:0000256" key="1">
    <source>
        <dbReference type="ARBA" id="ARBA00005953"/>
    </source>
</evidence>
<evidence type="ECO:0000313" key="3">
    <source>
        <dbReference type="EMBL" id="OUD15575.1"/>
    </source>
</evidence>
<dbReference type="PIRSF" id="PIRSF003230">
    <property type="entry name" value="YbgC"/>
    <property type="match status" value="1"/>
</dbReference>
<organism evidence="3 4">
    <name type="scientific">Thioflexithrix psekupsensis</name>
    <dbReference type="NCBI Taxonomy" id="1570016"/>
    <lineage>
        <taxon>Bacteria</taxon>
        <taxon>Pseudomonadati</taxon>
        <taxon>Pseudomonadota</taxon>
        <taxon>Gammaproteobacteria</taxon>
        <taxon>Thiotrichales</taxon>
        <taxon>Thioflexithrix</taxon>
    </lineage>
</organism>
<dbReference type="PANTHER" id="PTHR31793">
    <property type="entry name" value="4-HYDROXYBENZOYL-COA THIOESTERASE FAMILY MEMBER"/>
    <property type="match status" value="1"/>
</dbReference>
<dbReference type="InterPro" id="IPR029069">
    <property type="entry name" value="HotDog_dom_sf"/>
</dbReference>
<keyword evidence="2" id="KW-0378">Hydrolase</keyword>
<reference evidence="3 4" key="1">
    <citation type="submission" date="2016-12" db="EMBL/GenBank/DDBJ databases">
        <title>Thioflexothrix psekupsii D3 genome sequencing and assembly.</title>
        <authorList>
            <person name="Fomenkov A."/>
            <person name="Vincze T."/>
            <person name="Grabovich M."/>
            <person name="Anton B.P."/>
            <person name="Dubinina G."/>
            <person name="Orlova M."/>
            <person name="Belousova E."/>
            <person name="Roberts R.J."/>
        </authorList>
    </citation>
    <scope>NUCLEOTIDE SEQUENCE [LARGE SCALE GENOMIC DNA]</scope>
    <source>
        <strain evidence="3">D3</strain>
    </source>
</reference>
<dbReference type="InterPro" id="IPR050563">
    <property type="entry name" value="4-hydroxybenzoyl-CoA_TE"/>
</dbReference>
<dbReference type="NCBIfam" id="TIGR02799">
    <property type="entry name" value="thio_ybgC"/>
    <property type="match status" value="1"/>
</dbReference>
<dbReference type="FunFam" id="3.10.129.10:FF:000004">
    <property type="entry name" value="Tol-pal system-associated acyl-CoA thioesterase"/>
    <property type="match status" value="1"/>
</dbReference>
<proteinExistence type="inferred from homology"/>
<dbReference type="Gene3D" id="3.10.129.10">
    <property type="entry name" value="Hotdog Thioesterase"/>
    <property type="match status" value="1"/>
</dbReference>
<gene>
    <name evidence="3" type="ORF">TPSD3_03375</name>
</gene>
<dbReference type="NCBIfam" id="TIGR00051">
    <property type="entry name" value="YbgC/FadM family acyl-CoA thioesterase"/>
    <property type="match status" value="1"/>
</dbReference>
<dbReference type="InterPro" id="IPR014166">
    <property type="entry name" value="Tol-Pal_acyl-CoA_thioesterase"/>
</dbReference>
<dbReference type="PANTHER" id="PTHR31793:SF37">
    <property type="entry name" value="ACYL-COA THIOESTER HYDROLASE YBGC"/>
    <property type="match status" value="1"/>
</dbReference>
<comment type="similarity">
    <text evidence="1">Belongs to the 4-hydroxybenzoyl-CoA thioesterase family.</text>
</comment>
<evidence type="ECO:0000256" key="2">
    <source>
        <dbReference type="ARBA" id="ARBA00022801"/>
    </source>
</evidence>